<evidence type="ECO:0000313" key="3">
    <source>
        <dbReference type="EMBL" id="GAA5534534.1"/>
    </source>
</evidence>
<protein>
    <submittedName>
        <fullName evidence="3">Bifunctional exonuclease/endonuclease protein Rv2191</fullName>
    </submittedName>
</protein>
<dbReference type="Pfam" id="PF00929">
    <property type="entry name" value="RNase_T"/>
    <property type="match status" value="1"/>
</dbReference>
<dbReference type="InterPro" id="IPR036397">
    <property type="entry name" value="RNaseH_sf"/>
</dbReference>
<dbReference type="Proteomes" id="UP001404956">
    <property type="component" value="Unassembled WGS sequence"/>
</dbReference>
<gene>
    <name evidence="3" type="ORF">Dalu01_02945</name>
</gene>
<keyword evidence="4" id="KW-1185">Reference proteome</keyword>
<name>A0ABP9XGP5_9DEIO</name>
<comment type="caution">
    <text evidence="3">The sequence shown here is derived from an EMBL/GenBank/DDBJ whole genome shotgun (WGS) entry which is preliminary data.</text>
</comment>
<keyword evidence="3" id="KW-0269">Exonuclease</keyword>
<evidence type="ECO:0000256" key="1">
    <source>
        <dbReference type="SAM" id="MobiDB-lite"/>
    </source>
</evidence>
<accession>A0ABP9XGP5</accession>
<feature type="region of interest" description="Disordered" evidence="1">
    <location>
        <begin position="5"/>
        <end position="27"/>
    </location>
</feature>
<dbReference type="GO" id="GO:0004527">
    <property type="term" value="F:exonuclease activity"/>
    <property type="evidence" value="ECO:0007669"/>
    <property type="project" value="UniProtKB-KW"/>
</dbReference>
<dbReference type="EMBL" id="BAABRV010000008">
    <property type="protein sequence ID" value="GAA5534534.1"/>
    <property type="molecule type" value="Genomic_DNA"/>
</dbReference>
<keyword evidence="3" id="KW-0378">Hydrolase</keyword>
<sequence length="214" mass="23489">MCVRLSVTRNDSGAGSEKTGNLRLPPRPTRYPASVNVVVFDLETTGLSPERDAIVEIGALRVRDGRVVEAERFETLVRPLSAAGEPLRIPWYAQRVHGISDEMVRNAPGLAQVLPEFLDFVGGSAVVAHNVGFDGGFMRAAARRHGLVWSPPAEYCTVQLSRRAFPHERSHNLDVLAQRLDLTFAPGGRHRSLGDVQVTAEAFVRLMERLQVSG</sequence>
<dbReference type="PANTHER" id="PTHR30231">
    <property type="entry name" value="DNA POLYMERASE III SUBUNIT EPSILON"/>
    <property type="match status" value="1"/>
</dbReference>
<dbReference type="PANTHER" id="PTHR30231:SF41">
    <property type="entry name" value="DNA POLYMERASE III SUBUNIT EPSILON"/>
    <property type="match status" value="1"/>
</dbReference>
<dbReference type="Gene3D" id="3.30.420.10">
    <property type="entry name" value="Ribonuclease H-like superfamily/Ribonuclease H"/>
    <property type="match status" value="1"/>
</dbReference>
<proteinExistence type="predicted"/>
<dbReference type="NCBIfam" id="TIGR00573">
    <property type="entry name" value="dnaq"/>
    <property type="match status" value="1"/>
</dbReference>
<evidence type="ECO:0000313" key="4">
    <source>
        <dbReference type="Proteomes" id="UP001404956"/>
    </source>
</evidence>
<dbReference type="InterPro" id="IPR012337">
    <property type="entry name" value="RNaseH-like_sf"/>
</dbReference>
<keyword evidence="3" id="KW-0540">Nuclease</keyword>
<evidence type="ECO:0000259" key="2">
    <source>
        <dbReference type="SMART" id="SM00479"/>
    </source>
</evidence>
<dbReference type="InterPro" id="IPR013520">
    <property type="entry name" value="Ribonucl_H"/>
</dbReference>
<dbReference type="InterPro" id="IPR006054">
    <property type="entry name" value="DnaQ"/>
</dbReference>
<reference evidence="3 4" key="1">
    <citation type="submission" date="2024-02" db="EMBL/GenBank/DDBJ databases">
        <title>Deinococcus aluminii NBRC 112889.</title>
        <authorList>
            <person name="Ichikawa N."/>
            <person name="Katano-Makiyama Y."/>
            <person name="Hidaka K."/>
        </authorList>
    </citation>
    <scope>NUCLEOTIDE SEQUENCE [LARGE SCALE GENOMIC DNA]</scope>
    <source>
        <strain evidence="3 4">NBRC 112889</strain>
    </source>
</reference>
<feature type="domain" description="Exonuclease" evidence="2">
    <location>
        <begin position="36"/>
        <end position="212"/>
    </location>
</feature>
<dbReference type="CDD" id="cd06127">
    <property type="entry name" value="DEDDh"/>
    <property type="match status" value="1"/>
</dbReference>
<dbReference type="SMART" id="SM00479">
    <property type="entry name" value="EXOIII"/>
    <property type="match status" value="1"/>
</dbReference>
<organism evidence="3 4">
    <name type="scientific">Deinococcus aluminii</name>
    <dbReference type="NCBI Taxonomy" id="1656885"/>
    <lineage>
        <taxon>Bacteria</taxon>
        <taxon>Thermotogati</taxon>
        <taxon>Deinococcota</taxon>
        <taxon>Deinococci</taxon>
        <taxon>Deinococcales</taxon>
        <taxon>Deinococcaceae</taxon>
        <taxon>Deinococcus</taxon>
    </lineage>
</organism>
<dbReference type="SUPFAM" id="SSF53098">
    <property type="entry name" value="Ribonuclease H-like"/>
    <property type="match status" value="1"/>
</dbReference>